<gene>
    <name evidence="6" type="ORF">OG398_07555</name>
</gene>
<dbReference type="GO" id="GO:0003700">
    <property type="term" value="F:DNA-binding transcription factor activity"/>
    <property type="evidence" value="ECO:0007669"/>
    <property type="project" value="TreeGrafter"/>
</dbReference>
<dbReference type="Gene3D" id="1.10.10.60">
    <property type="entry name" value="Homeodomain-like"/>
    <property type="match status" value="1"/>
</dbReference>
<keyword evidence="2 4" id="KW-0238">DNA-binding</keyword>
<sequence>MSLPTSRPVRRQRVDEDRASDLLHVALDVLREVGYEALTMDAVAARGRCSKATLYRLWGGKPRMVGAALRADRPADATTVDTGSLRGDLVSLAHLAAAQVARDTPLVAALAHAALQDEELARALHESLLAQEDLAVFVERAVGRGELPGTPAATAFLPQLFFAGCFTRPLFENTLADAGYIVEFIDAVILPVLRYRP</sequence>
<evidence type="ECO:0000256" key="2">
    <source>
        <dbReference type="ARBA" id="ARBA00023125"/>
    </source>
</evidence>
<accession>A0AAU2VM82</accession>
<protein>
    <submittedName>
        <fullName evidence="6">TetR/AcrR family transcriptional regulator</fullName>
    </submittedName>
</protein>
<dbReference type="InterPro" id="IPR036271">
    <property type="entry name" value="Tet_transcr_reg_TetR-rel_C_sf"/>
</dbReference>
<dbReference type="InterPro" id="IPR011075">
    <property type="entry name" value="TetR_C"/>
</dbReference>
<dbReference type="PANTHER" id="PTHR30055">
    <property type="entry name" value="HTH-TYPE TRANSCRIPTIONAL REGULATOR RUTR"/>
    <property type="match status" value="1"/>
</dbReference>
<organism evidence="6">
    <name type="scientific">Streptomyces sp. NBC_00008</name>
    <dbReference type="NCBI Taxonomy" id="2903610"/>
    <lineage>
        <taxon>Bacteria</taxon>
        <taxon>Bacillati</taxon>
        <taxon>Actinomycetota</taxon>
        <taxon>Actinomycetes</taxon>
        <taxon>Kitasatosporales</taxon>
        <taxon>Streptomycetaceae</taxon>
        <taxon>Streptomyces</taxon>
    </lineage>
</organism>
<evidence type="ECO:0000313" key="6">
    <source>
        <dbReference type="EMBL" id="WTW68131.1"/>
    </source>
</evidence>
<name>A0AAU2VM82_9ACTN</name>
<dbReference type="InterPro" id="IPR050109">
    <property type="entry name" value="HTH-type_TetR-like_transc_reg"/>
</dbReference>
<dbReference type="SUPFAM" id="SSF46689">
    <property type="entry name" value="Homeodomain-like"/>
    <property type="match status" value="1"/>
</dbReference>
<keyword evidence="1" id="KW-0805">Transcription regulation</keyword>
<reference evidence="6" key="1">
    <citation type="submission" date="2022-10" db="EMBL/GenBank/DDBJ databases">
        <title>The complete genomes of actinobacterial strains from the NBC collection.</title>
        <authorList>
            <person name="Joergensen T.S."/>
            <person name="Alvarez Arevalo M."/>
            <person name="Sterndorff E.B."/>
            <person name="Faurdal D."/>
            <person name="Vuksanovic O."/>
            <person name="Mourched A.-S."/>
            <person name="Charusanti P."/>
            <person name="Shaw S."/>
            <person name="Blin K."/>
            <person name="Weber T."/>
        </authorList>
    </citation>
    <scope>NUCLEOTIDE SEQUENCE</scope>
    <source>
        <strain evidence="6">NBC_00008</strain>
    </source>
</reference>
<dbReference type="Gene3D" id="1.10.357.10">
    <property type="entry name" value="Tetracycline Repressor, domain 2"/>
    <property type="match status" value="1"/>
</dbReference>
<dbReference type="InterPro" id="IPR009057">
    <property type="entry name" value="Homeodomain-like_sf"/>
</dbReference>
<dbReference type="InterPro" id="IPR001647">
    <property type="entry name" value="HTH_TetR"/>
</dbReference>
<dbReference type="PROSITE" id="PS50977">
    <property type="entry name" value="HTH_TETR_2"/>
    <property type="match status" value="1"/>
</dbReference>
<evidence type="ECO:0000259" key="5">
    <source>
        <dbReference type="PROSITE" id="PS50977"/>
    </source>
</evidence>
<feature type="domain" description="HTH tetR-type" evidence="5">
    <location>
        <begin position="16"/>
        <end position="76"/>
    </location>
</feature>
<dbReference type="PANTHER" id="PTHR30055:SF149">
    <property type="entry name" value="TETR-FAMILY TRANSCRIPTIONAL REGULATOR"/>
    <property type="match status" value="1"/>
</dbReference>
<evidence type="ECO:0000256" key="4">
    <source>
        <dbReference type="PROSITE-ProRule" id="PRU00335"/>
    </source>
</evidence>
<dbReference type="GO" id="GO:0000976">
    <property type="term" value="F:transcription cis-regulatory region binding"/>
    <property type="evidence" value="ECO:0007669"/>
    <property type="project" value="TreeGrafter"/>
</dbReference>
<dbReference type="Pfam" id="PF16859">
    <property type="entry name" value="TetR_C_11"/>
    <property type="match status" value="1"/>
</dbReference>
<dbReference type="EMBL" id="CP108313">
    <property type="protein sequence ID" value="WTW68131.1"/>
    <property type="molecule type" value="Genomic_DNA"/>
</dbReference>
<dbReference type="SUPFAM" id="SSF48498">
    <property type="entry name" value="Tetracyclin repressor-like, C-terminal domain"/>
    <property type="match status" value="1"/>
</dbReference>
<dbReference type="AlphaFoldDB" id="A0AAU2VM82"/>
<dbReference type="Pfam" id="PF00440">
    <property type="entry name" value="TetR_N"/>
    <property type="match status" value="1"/>
</dbReference>
<evidence type="ECO:0000256" key="1">
    <source>
        <dbReference type="ARBA" id="ARBA00023015"/>
    </source>
</evidence>
<proteinExistence type="predicted"/>
<evidence type="ECO:0000256" key="3">
    <source>
        <dbReference type="ARBA" id="ARBA00023163"/>
    </source>
</evidence>
<feature type="DNA-binding region" description="H-T-H motif" evidence="4">
    <location>
        <begin position="39"/>
        <end position="58"/>
    </location>
</feature>
<keyword evidence="3" id="KW-0804">Transcription</keyword>